<reference evidence="3" key="1">
    <citation type="submission" date="2021-04" db="EMBL/GenBank/DDBJ databases">
        <title>Genomic insights into ecological role and evolution of a novel Thermoplasmata order Candidatus Sysuiplasmatales.</title>
        <authorList>
            <person name="Yuan Y."/>
        </authorList>
    </citation>
    <scope>NUCLEOTIDE SEQUENCE</scope>
    <source>
        <strain evidence="4">TUT19-bin139</strain>
        <strain evidence="3">YP2-bin.285</strain>
    </source>
</reference>
<dbReference type="Gene3D" id="3.90.850.10">
    <property type="entry name" value="Fumarylacetoacetase-like, C-terminal domain"/>
    <property type="match status" value="1"/>
</dbReference>
<evidence type="ECO:0000313" key="4">
    <source>
        <dbReference type="EMBL" id="MBX8643441.1"/>
    </source>
</evidence>
<name>A0A8J7YNT5_9ARCH</name>
<dbReference type="NCBIfam" id="TIGR02303">
    <property type="entry name" value="HpaG-C-term"/>
    <property type="match status" value="1"/>
</dbReference>
<gene>
    <name evidence="3" type="ORF">J9259_03220</name>
    <name evidence="4" type="ORF">KIY12_01745</name>
</gene>
<dbReference type="InterPro" id="IPR012684">
    <property type="entry name" value="HPA_isomer/decarb_C"/>
</dbReference>
<dbReference type="GO" id="GO:0046872">
    <property type="term" value="F:metal ion binding"/>
    <property type="evidence" value="ECO:0007669"/>
    <property type="project" value="UniProtKB-KW"/>
</dbReference>
<dbReference type="Gene3D" id="2.30.30.370">
    <property type="entry name" value="FAH"/>
    <property type="match status" value="1"/>
</dbReference>
<dbReference type="InterPro" id="IPR011234">
    <property type="entry name" value="Fumarylacetoacetase-like_C"/>
</dbReference>
<dbReference type="GO" id="GO:0016787">
    <property type="term" value="F:hydrolase activity"/>
    <property type="evidence" value="ECO:0007669"/>
    <property type="project" value="UniProtKB-KW"/>
</dbReference>
<dbReference type="Pfam" id="PF01557">
    <property type="entry name" value="FAA_hydrolase"/>
    <property type="match status" value="1"/>
</dbReference>
<evidence type="ECO:0000313" key="3">
    <source>
        <dbReference type="EMBL" id="MBX8631518.1"/>
    </source>
</evidence>
<dbReference type="GO" id="GO:0008704">
    <property type="term" value="F:5-carboxymethyl-2-hydroxymuconate delta-isomerase activity"/>
    <property type="evidence" value="ECO:0007669"/>
    <property type="project" value="InterPro"/>
</dbReference>
<dbReference type="PANTHER" id="PTHR11820:SF114">
    <property type="entry name" value="4-HYDROXYPHENYLACETATE CATABOLISM PROTEIN"/>
    <property type="match status" value="1"/>
</dbReference>
<dbReference type="SUPFAM" id="SSF56529">
    <property type="entry name" value="FAH"/>
    <property type="match status" value="1"/>
</dbReference>
<dbReference type="GO" id="GO:1901023">
    <property type="term" value="P:4-hydroxyphenylacetate catabolic process"/>
    <property type="evidence" value="ECO:0007669"/>
    <property type="project" value="InterPro"/>
</dbReference>
<dbReference type="Proteomes" id="UP000750197">
    <property type="component" value="Unassembled WGS sequence"/>
</dbReference>
<keyword evidence="3" id="KW-0378">Hydrolase</keyword>
<evidence type="ECO:0000259" key="2">
    <source>
        <dbReference type="Pfam" id="PF01557"/>
    </source>
</evidence>
<dbReference type="AlphaFoldDB" id="A0A8J7YNT5"/>
<organism evidence="3 5">
    <name type="scientific">Candidatus Sysuiplasma superficiale</name>
    <dbReference type="NCBI Taxonomy" id="2823368"/>
    <lineage>
        <taxon>Archaea</taxon>
        <taxon>Methanobacteriati</taxon>
        <taxon>Thermoplasmatota</taxon>
        <taxon>Thermoplasmata</taxon>
        <taxon>Candidatus Sysuiplasmatales</taxon>
        <taxon>Candidatus Sysuiplasmataceae</taxon>
        <taxon>Candidatus Sysuiplasma</taxon>
    </lineage>
</organism>
<dbReference type="PANTHER" id="PTHR11820">
    <property type="entry name" value="ACYLPYRUVASE"/>
    <property type="match status" value="1"/>
</dbReference>
<dbReference type="FunFam" id="3.90.850.10:FF:000002">
    <property type="entry name" value="2-hydroxyhepta-2,4-diene-1,7-dioate isomerase"/>
    <property type="match status" value="1"/>
</dbReference>
<dbReference type="EMBL" id="JAHEAC010000007">
    <property type="protein sequence ID" value="MBX8643441.1"/>
    <property type="molecule type" value="Genomic_DNA"/>
</dbReference>
<dbReference type="Proteomes" id="UP000716004">
    <property type="component" value="Unassembled WGS sequence"/>
</dbReference>
<feature type="domain" description="Fumarylacetoacetase-like C-terminal" evidence="2">
    <location>
        <begin position="45"/>
        <end position="243"/>
    </location>
</feature>
<evidence type="ECO:0000313" key="5">
    <source>
        <dbReference type="Proteomes" id="UP000716004"/>
    </source>
</evidence>
<comment type="caution">
    <text evidence="3">The sequence shown here is derived from an EMBL/GenBank/DDBJ whole genome shotgun (WGS) entry which is preliminary data.</text>
</comment>
<protein>
    <submittedName>
        <fullName evidence="3">Fumarylacetoacetate hydrolase family protein</fullName>
    </submittedName>
</protein>
<accession>A0A8J7YNT5</accession>
<evidence type="ECO:0000256" key="1">
    <source>
        <dbReference type="ARBA" id="ARBA00022723"/>
    </source>
</evidence>
<dbReference type="GO" id="GO:0018800">
    <property type="term" value="F:5-oxopent-3-ene-1,2,5-tricarboxylate decarboxylase activity"/>
    <property type="evidence" value="ECO:0007669"/>
    <property type="project" value="InterPro"/>
</dbReference>
<keyword evidence="1" id="KW-0479">Metal-binding</keyword>
<sequence>MKSARFISSGVVCSGVVEGQVLVDSKGNEHRMDEVRFLPPVEPSKIIGLVLNYSDHADELGLSPGDAPVVFIKPQNTLIGHLEDIIYPEGVEFLHYEGELAVVIGKRARKVKSAEAMDYVGGYTVANDVTARDFITNTFRPPVKAKGFDTFCPLGPYLADAGEVDISRGVEIRTELNGRTVQSSNTGMFIHDIPSVIEYLSAFMTLNQGDVILTGTPRGISRLTPGDRIDVTVGGIGTLTNMVAPEHTHI</sequence>
<proteinExistence type="predicted"/>
<dbReference type="InterPro" id="IPR036663">
    <property type="entry name" value="Fumarylacetoacetase_C_sf"/>
</dbReference>
<dbReference type="EMBL" id="JAGVSJ010000005">
    <property type="protein sequence ID" value="MBX8631518.1"/>
    <property type="molecule type" value="Genomic_DNA"/>
</dbReference>